<keyword evidence="10 12" id="KW-0472">Membrane</keyword>
<evidence type="ECO:0000313" key="13">
    <source>
        <dbReference type="EMBL" id="ENN78101.1"/>
    </source>
</evidence>
<keyword evidence="5 12" id="KW-0812">Transmembrane</keyword>
<evidence type="ECO:0000313" key="14">
    <source>
        <dbReference type="EnsemblMetazoa" id="XP_019758235.1"/>
    </source>
</evidence>
<dbReference type="EnsemblMetazoa" id="XM_019902676.1">
    <property type="protein sequence ID" value="XP_019758235.1"/>
    <property type="gene ID" value="LOC109536451"/>
</dbReference>
<keyword evidence="7" id="KW-0931">ER-Golgi transport</keyword>
<evidence type="ECO:0000256" key="10">
    <source>
        <dbReference type="ARBA" id="ARBA00023136"/>
    </source>
</evidence>
<keyword evidence="15" id="KW-1185">Reference proteome</keyword>
<dbReference type="OrthoDB" id="4506189at2759"/>
<evidence type="ECO:0000256" key="5">
    <source>
        <dbReference type="ARBA" id="ARBA00022692"/>
    </source>
</evidence>
<dbReference type="OMA" id="AYRSWCD"/>
<evidence type="ECO:0000256" key="2">
    <source>
        <dbReference type="ARBA" id="ARBA00007891"/>
    </source>
</evidence>
<dbReference type="GO" id="GO:0006890">
    <property type="term" value="P:retrograde vesicle-mediated transport, Golgi to endoplasmic reticulum"/>
    <property type="evidence" value="ECO:0007669"/>
    <property type="project" value="TreeGrafter"/>
</dbReference>
<keyword evidence="4" id="KW-0813">Transport</keyword>
<keyword evidence="9 12" id="KW-1133">Transmembrane helix</keyword>
<dbReference type="HOGENOM" id="CLU_087320_0_0_1"/>
<reference evidence="13 15" key="1">
    <citation type="journal article" date="2013" name="Genome Biol.">
        <title>Draft genome of the mountain pine beetle, Dendroctonus ponderosae Hopkins, a major forest pest.</title>
        <authorList>
            <person name="Keeling C.I."/>
            <person name="Yuen M.M."/>
            <person name="Liao N.Y."/>
            <person name="Docking T.R."/>
            <person name="Chan S.K."/>
            <person name="Taylor G.A."/>
            <person name="Palmquist D.L."/>
            <person name="Jackman S.D."/>
            <person name="Nguyen A."/>
            <person name="Li M."/>
            <person name="Henderson H."/>
            <person name="Janes J.K."/>
            <person name="Zhao Y."/>
            <person name="Pandoh P."/>
            <person name="Moore R."/>
            <person name="Sperling F.A."/>
            <person name="Huber D.P."/>
            <person name="Birol I."/>
            <person name="Jones S.J."/>
            <person name="Bohlmann J."/>
        </authorList>
    </citation>
    <scope>NUCLEOTIDE SEQUENCE</scope>
</reference>
<accession>N6UBU4</accession>
<evidence type="ECO:0000256" key="3">
    <source>
        <dbReference type="ARBA" id="ARBA00015843"/>
    </source>
</evidence>
<evidence type="ECO:0000256" key="6">
    <source>
        <dbReference type="ARBA" id="ARBA00022824"/>
    </source>
</evidence>
<reference evidence="14" key="2">
    <citation type="submission" date="2024-08" db="UniProtKB">
        <authorList>
            <consortium name="EnsemblMetazoa"/>
        </authorList>
    </citation>
    <scope>IDENTIFICATION</scope>
</reference>
<dbReference type="PANTHER" id="PTHR13050:SF7">
    <property type="entry name" value="VESICLE TRANSPORT PROTEIN USE1"/>
    <property type="match status" value="1"/>
</dbReference>
<dbReference type="GO" id="GO:0005484">
    <property type="term" value="F:SNAP receptor activity"/>
    <property type="evidence" value="ECO:0007669"/>
    <property type="project" value="TreeGrafter"/>
</dbReference>
<dbReference type="GO" id="GO:0005789">
    <property type="term" value="C:endoplasmic reticulum membrane"/>
    <property type="evidence" value="ECO:0007669"/>
    <property type="project" value="UniProtKB-SubCell"/>
</dbReference>
<protein>
    <recommendedName>
        <fullName evidence="3">Vesicle transport protein USE1</fullName>
    </recommendedName>
    <alternativeName>
        <fullName evidence="11">USE1-like protein</fullName>
    </alternativeName>
</protein>
<feature type="transmembrane region" description="Helical" evidence="12">
    <location>
        <begin position="189"/>
        <end position="211"/>
    </location>
</feature>
<comment type="subcellular location">
    <subcellularLocation>
        <location evidence="1">Endoplasmic reticulum membrane</location>
        <topology evidence="1">Single-pass type IV membrane protein</topology>
    </subcellularLocation>
</comment>
<evidence type="ECO:0000256" key="9">
    <source>
        <dbReference type="ARBA" id="ARBA00022989"/>
    </source>
</evidence>
<organism evidence="13">
    <name type="scientific">Dendroctonus ponderosae</name>
    <name type="common">Mountain pine beetle</name>
    <dbReference type="NCBI Taxonomy" id="77166"/>
    <lineage>
        <taxon>Eukaryota</taxon>
        <taxon>Metazoa</taxon>
        <taxon>Ecdysozoa</taxon>
        <taxon>Arthropoda</taxon>
        <taxon>Hexapoda</taxon>
        <taxon>Insecta</taxon>
        <taxon>Pterygota</taxon>
        <taxon>Neoptera</taxon>
        <taxon>Endopterygota</taxon>
        <taxon>Coleoptera</taxon>
        <taxon>Polyphaga</taxon>
        <taxon>Cucujiformia</taxon>
        <taxon>Curculionidae</taxon>
        <taxon>Scolytinae</taxon>
        <taxon>Dendroctonus</taxon>
    </lineage>
</organism>
<dbReference type="EMBL" id="KB740923">
    <property type="protein sequence ID" value="ENN78101.1"/>
    <property type="molecule type" value="Genomic_DNA"/>
</dbReference>
<comment type="similarity">
    <text evidence="2">Belongs to the USE1 family.</text>
</comment>
<gene>
    <name evidence="14" type="primary">109536451</name>
    <name evidence="13" type="ORF">YQE_05255</name>
</gene>
<dbReference type="Proteomes" id="UP000019118">
    <property type="component" value="Unassembled WGS sequence"/>
</dbReference>
<evidence type="ECO:0000313" key="15">
    <source>
        <dbReference type="Proteomes" id="UP000019118"/>
    </source>
</evidence>
<evidence type="ECO:0000256" key="7">
    <source>
        <dbReference type="ARBA" id="ARBA00022892"/>
    </source>
</evidence>
<dbReference type="PANTHER" id="PTHR13050">
    <property type="entry name" value="USE1-LIKE PROTEIN"/>
    <property type="match status" value="1"/>
</dbReference>
<feature type="non-terminal residue" evidence="13">
    <location>
        <position position="1"/>
    </location>
</feature>
<sequence>MVSPQTIGLSRQEINLRRLLAKCELMSKNPKPDERFEKYIATLEDMVQEVKQISGTPIESIKSYQRRVRNIKTLLGITTISKYEEFNDPQSMRDELLGLRQRIATRDKCESNDLDQVLKFEEDKQTKIADDVLGFVTNLKEQSQAASRIIKQDTEVVINATQISDKNLTKLGAESAKLTEHSNRAWKCWLWIMLAVVLVVFINMVLFMKLIKKNK</sequence>
<dbReference type="CDD" id="cd15860">
    <property type="entry name" value="SNARE_USE1"/>
    <property type="match status" value="1"/>
</dbReference>
<dbReference type="GO" id="GO:0015031">
    <property type="term" value="P:protein transport"/>
    <property type="evidence" value="ECO:0007669"/>
    <property type="project" value="UniProtKB-KW"/>
</dbReference>
<name>N6UBU4_DENPD</name>
<evidence type="ECO:0000256" key="4">
    <source>
        <dbReference type="ARBA" id="ARBA00022448"/>
    </source>
</evidence>
<keyword evidence="6" id="KW-0256">Endoplasmic reticulum</keyword>
<dbReference type="Pfam" id="PF09753">
    <property type="entry name" value="Use1"/>
    <property type="match status" value="2"/>
</dbReference>
<dbReference type="KEGG" id="dpa:109536451"/>
<keyword evidence="8" id="KW-0653">Protein transport</keyword>
<dbReference type="InterPro" id="IPR019150">
    <property type="entry name" value="Vesicle_transport_protein_Use1"/>
</dbReference>
<proteinExistence type="inferred from homology"/>
<evidence type="ECO:0000256" key="11">
    <source>
        <dbReference type="ARBA" id="ARBA00032711"/>
    </source>
</evidence>
<dbReference type="GO" id="GO:0031201">
    <property type="term" value="C:SNARE complex"/>
    <property type="evidence" value="ECO:0007669"/>
    <property type="project" value="TreeGrafter"/>
</dbReference>
<dbReference type="AlphaFoldDB" id="N6UBU4"/>
<evidence type="ECO:0000256" key="12">
    <source>
        <dbReference type="SAM" id="Phobius"/>
    </source>
</evidence>
<evidence type="ECO:0000256" key="8">
    <source>
        <dbReference type="ARBA" id="ARBA00022927"/>
    </source>
</evidence>
<evidence type="ECO:0000256" key="1">
    <source>
        <dbReference type="ARBA" id="ARBA00004163"/>
    </source>
</evidence>